<evidence type="ECO:0000256" key="1">
    <source>
        <dbReference type="ARBA" id="ARBA00022737"/>
    </source>
</evidence>
<dbReference type="SUPFAM" id="SSF48403">
    <property type="entry name" value="Ankyrin repeat"/>
    <property type="match status" value="1"/>
</dbReference>
<dbReference type="HOGENOM" id="CLU_1038320_0_0_1"/>
<dbReference type="Proteomes" id="UP000020467">
    <property type="component" value="Unassembled WGS sequence"/>
</dbReference>
<dbReference type="PANTHER" id="PTHR24198:SF165">
    <property type="entry name" value="ANKYRIN REPEAT-CONTAINING PROTEIN-RELATED"/>
    <property type="match status" value="1"/>
</dbReference>
<dbReference type="InterPro" id="IPR036770">
    <property type="entry name" value="Ankyrin_rpt-contain_sf"/>
</dbReference>
<keyword evidence="1" id="KW-0677">Repeat</keyword>
<comment type="caution">
    <text evidence="4">The sequence shown here is derived from an EMBL/GenBank/DDBJ whole genome shotgun (WGS) entry which is preliminary data.</text>
</comment>
<sequence length="268" mass="29629">MDPDNLHAPKGWPFVGATSLHILVGFGSDSYLEAVLVKDDAELEVRDADINTPLLLALRECREDMALLRLRRSIEWQLQEEAFNIEVAQDHSQGQPRNYLSHLDLKNHDGETPLTVAATMKAGEVIFQLIEAGADLELFGHQFELASYAIRHGDNTLFPMLLEKGVELDGAVFPAVKGLSKNIDLDVLRILSEVLKAGGNTRKSTNLDWAFEDEDEDEYGYEDEAMMVASRKGQTTIVCLLLLHGASAVIEDMVGAFPLLVAAHHGHE</sequence>
<reference evidence="4 5" key="1">
    <citation type="submission" date="2014-02" db="EMBL/GenBank/DDBJ databases">
        <title>The genome sequence of Colletotrichum fioriniae PJ7.</title>
        <authorList>
            <person name="Baroncelli R."/>
            <person name="Thon M.R."/>
        </authorList>
    </citation>
    <scope>NUCLEOTIDE SEQUENCE [LARGE SCALE GENOMIC DNA]</scope>
    <source>
        <strain evidence="4 5">PJ7</strain>
    </source>
</reference>
<evidence type="ECO:0000256" key="2">
    <source>
        <dbReference type="ARBA" id="ARBA00023043"/>
    </source>
</evidence>
<name>A0A010QF17_9PEZI</name>
<accession>A0A010QF17</accession>
<protein>
    <submittedName>
        <fullName evidence="4">Uncharacterized protein</fullName>
    </submittedName>
</protein>
<dbReference type="OrthoDB" id="7464126at2759"/>
<proteinExistence type="predicted"/>
<organism evidence="4 5">
    <name type="scientific">Colletotrichum fioriniae PJ7</name>
    <dbReference type="NCBI Taxonomy" id="1445577"/>
    <lineage>
        <taxon>Eukaryota</taxon>
        <taxon>Fungi</taxon>
        <taxon>Dikarya</taxon>
        <taxon>Ascomycota</taxon>
        <taxon>Pezizomycotina</taxon>
        <taxon>Sordariomycetes</taxon>
        <taxon>Hypocreomycetidae</taxon>
        <taxon>Glomerellales</taxon>
        <taxon>Glomerellaceae</taxon>
        <taxon>Colletotrichum</taxon>
        <taxon>Colletotrichum acutatum species complex</taxon>
    </lineage>
</organism>
<dbReference type="PROSITE" id="PS50088">
    <property type="entry name" value="ANK_REPEAT"/>
    <property type="match status" value="1"/>
</dbReference>
<feature type="repeat" description="ANK" evidence="3">
    <location>
        <begin position="109"/>
        <end position="141"/>
    </location>
</feature>
<dbReference type="SMART" id="SM00248">
    <property type="entry name" value="ANK"/>
    <property type="match status" value="4"/>
</dbReference>
<dbReference type="PROSITE" id="PS50297">
    <property type="entry name" value="ANK_REP_REGION"/>
    <property type="match status" value="1"/>
</dbReference>
<dbReference type="KEGG" id="cfj:CFIO01_02947"/>
<dbReference type="InterPro" id="IPR002110">
    <property type="entry name" value="Ankyrin_rpt"/>
</dbReference>
<evidence type="ECO:0000256" key="3">
    <source>
        <dbReference type="PROSITE-ProRule" id="PRU00023"/>
    </source>
</evidence>
<dbReference type="PANTHER" id="PTHR24198">
    <property type="entry name" value="ANKYRIN REPEAT AND PROTEIN KINASE DOMAIN-CONTAINING PROTEIN"/>
    <property type="match status" value="1"/>
</dbReference>
<evidence type="ECO:0000313" key="4">
    <source>
        <dbReference type="EMBL" id="EXF75360.1"/>
    </source>
</evidence>
<keyword evidence="5" id="KW-1185">Reference proteome</keyword>
<keyword evidence="2 3" id="KW-0040">ANK repeat</keyword>
<evidence type="ECO:0000313" key="5">
    <source>
        <dbReference type="Proteomes" id="UP000020467"/>
    </source>
</evidence>
<dbReference type="eggNOG" id="KOG2029">
    <property type="taxonomic scope" value="Eukaryota"/>
</dbReference>
<dbReference type="EMBL" id="JARH01000912">
    <property type="protein sequence ID" value="EXF75360.1"/>
    <property type="molecule type" value="Genomic_DNA"/>
</dbReference>
<dbReference type="STRING" id="1445577.A0A010QF17"/>
<gene>
    <name evidence="4" type="ORF">CFIO01_02947</name>
</gene>
<dbReference type="Gene3D" id="1.25.40.20">
    <property type="entry name" value="Ankyrin repeat-containing domain"/>
    <property type="match status" value="2"/>
</dbReference>
<dbReference type="AlphaFoldDB" id="A0A010QF17"/>